<feature type="compositionally biased region" description="Basic and acidic residues" evidence="1">
    <location>
        <begin position="130"/>
        <end position="143"/>
    </location>
</feature>
<keyword evidence="3" id="KW-1185">Reference proteome</keyword>
<organism evidence="2 3">
    <name type="scientific">Lactuca virosa</name>
    <dbReference type="NCBI Taxonomy" id="75947"/>
    <lineage>
        <taxon>Eukaryota</taxon>
        <taxon>Viridiplantae</taxon>
        <taxon>Streptophyta</taxon>
        <taxon>Embryophyta</taxon>
        <taxon>Tracheophyta</taxon>
        <taxon>Spermatophyta</taxon>
        <taxon>Magnoliopsida</taxon>
        <taxon>eudicotyledons</taxon>
        <taxon>Gunneridae</taxon>
        <taxon>Pentapetalae</taxon>
        <taxon>asterids</taxon>
        <taxon>campanulids</taxon>
        <taxon>Asterales</taxon>
        <taxon>Asteraceae</taxon>
        <taxon>Cichorioideae</taxon>
        <taxon>Cichorieae</taxon>
        <taxon>Lactucinae</taxon>
        <taxon>Lactuca</taxon>
    </lineage>
</organism>
<gene>
    <name evidence="2" type="ORF">LVIROSA_LOCUS900</name>
</gene>
<proteinExistence type="predicted"/>
<dbReference type="Proteomes" id="UP001157418">
    <property type="component" value="Unassembled WGS sequence"/>
</dbReference>
<evidence type="ECO:0000256" key="1">
    <source>
        <dbReference type="SAM" id="MobiDB-lite"/>
    </source>
</evidence>
<name>A0AAU9LBN9_9ASTR</name>
<feature type="region of interest" description="Disordered" evidence="1">
    <location>
        <begin position="105"/>
        <end position="143"/>
    </location>
</feature>
<feature type="region of interest" description="Disordered" evidence="1">
    <location>
        <begin position="32"/>
        <end position="59"/>
    </location>
</feature>
<reference evidence="2 3" key="1">
    <citation type="submission" date="2022-01" db="EMBL/GenBank/DDBJ databases">
        <authorList>
            <person name="Xiong W."/>
            <person name="Schranz E."/>
        </authorList>
    </citation>
    <scope>NUCLEOTIDE SEQUENCE [LARGE SCALE GENOMIC DNA]</scope>
</reference>
<dbReference type="EMBL" id="CAKMRJ010000001">
    <property type="protein sequence ID" value="CAH1412914.1"/>
    <property type="molecule type" value="Genomic_DNA"/>
</dbReference>
<comment type="caution">
    <text evidence="2">The sequence shown here is derived from an EMBL/GenBank/DDBJ whole genome shotgun (WGS) entry which is preliminary data.</text>
</comment>
<accession>A0AAU9LBN9</accession>
<evidence type="ECO:0000313" key="3">
    <source>
        <dbReference type="Proteomes" id="UP001157418"/>
    </source>
</evidence>
<protein>
    <submittedName>
        <fullName evidence="2">Uncharacterized protein</fullName>
    </submittedName>
</protein>
<sequence length="143" mass="14919">MVVIGVKSGSHGIVVAICGGGPPGVGMVSRFGDGSPEDDGASRNGGFSPVRETAGVSAGSSGPIWRIGLCGGSDGSPIAFSAMVGCTRGQRVKGLRICCHTNGRSRNYKTQADDKAGNQRRNSQRSNFPHMDRQPSNGEEKRW</sequence>
<dbReference type="AlphaFoldDB" id="A0AAU9LBN9"/>
<evidence type="ECO:0000313" key="2">
    <source>
        <dbReference type="EMBL" id="CAH1412914.1"/>
    </source>
</evidence>